<evidence type="ECO:0000313" key="2">
    <source>
        <dbReference type="Proteomes" id="UP000295632"/>
    </source>
</evidence>
<gene>
    <name evidence="1" type="ORF">EV213_11317</name>
</gene>
<evidence type="ECO:0000313" key="1">
    <source>
        <dbReference type="EMBL" id="TDQ37383.1"/>
    </source>
</evidence>
<proteinExistence type="predicted"/>
<dbReference type="AlphaFoldDB" id="A0A4R6TYB3"/>
<protein>
    <submittedName>
        <fullName evidence="1">Uncharacterized protein</fullName>
    </submittedName>
</protein>
<name>A0A4R6TYB3_9BACI</name>
<sequence length="127" mass="14850">MIGRARQTVHNVVTFLKKGHNHTELDYYKRYKANFLPTAMRVISNKEDISLPNSVCENKKINSIDEIISVLKRFETIFQPLKPDYLDQPILESMQDFLSDYQVDSAELHSCDYWQEGSNKQYCEVGQ</sequence>
<keyword evidence="2" id="KW-1185">Reference proteome</keyword>
<dbReference type="Proteomes" id="UP000295632">
    <property type="component" value="Unassembled WGS sequence"/>
</dbReference>
<comment type="caution">
    <text evidence="1">The sequence shown here is derived from an EMBL/GenBank/DDBJ whole genome shotgun (WGS) entry which is preliminary data.</text>
</comment>
<reference evidence="1 2" key="1">
    <citation type="submission" date="2019-03" db="EMBL/GenBank/DDBJ databases">
        <title>Genomic Encyclopedia of Type Strains, Phase IV (KMG-IV): sequencing the most valuable type-strain genomes for metagenomic binning, comparative biology and taxonomic classification.</title>
        <authorList>
            <person name="Goeker M."/>
        </authorList>
    </citation>
    <scope>NUCLEOTIDE SEQUENCE [LARGE SCALE GENOMIC DNA]</scope>
    <source>
        <strain evidence="1 2">DSM 28697</strain>
    </source>
</reference>
<organism evidence="1 2">
    <name type="scientific">Aureibacillus halotolerans</name>
    <dbReference type="NCBI Taxonomy" id="1508390"/>
    <lineage>
        <taxon>Bacteria</taxon>
        <taxon>Bacillati</taxon>
        <taxon>Bacillota</taxon>
        <taxon>Bacilli</taxon>
        <taxon>Bacillales</taxon>
        <taxon>Bacillaceae</taxon>
        <taxon>Aureibacillus</taxon>
    </lineage>
</organism>
<accession>A0A4R6TYB3</accession>
<dbReference type="EMBL" id="SNYJ01000013">
    <property type="protein sequence ID" value="TDQ37383.1"/>
    <property type="molecule type" value="Genomic_DNA"/>
</dbReference>